<proteinExistence type="predicted"/>
<keyword evidence="3" id="KW-1185">Reference proteome</keyword>
<dbReference type="Proteomes" id="UP000276215">
    <property type="component" value="Unassembled WGS sequence"/>
</dbReference>
<dbReference type="EMBL" id="ML120541">
    <property type="protein sequence ID" value="RPA90106.1"/>
    <property type="molecule type" value="Genomic_DNA"/>
</dbReference>
<gene>
    <name evidence="2" type="ORF">L873DRAFT_1795691</name>
</gene>
<reference evidence="2 3" key="1">
    <citation type="journal article" date="2018" name="Nat. Ecol. Evol.">
        <title>Pezizomycetes genomes reveal the molecular basis of ectomycorrhizal truffle lifestyle.</title>
        <authorList>
            <person name="Murat C."/>
            <person name="Payen T."/>
            <person name="Noel B."/>
            <person name="Kuo A."/>
            <person name="Morin E."/>
            <person name="Chen J."/>
            <person name="Kohler A."/>
            <person name="Krizsan K."/>
            <person name="Balestrini R."/>
            <person name="Da Silva C."/>
            <person name="Montanini B."/>
            <person name="Hainaut M."/>
            <person name="Levati E."/>
            <person name="Barry K.W."/>
            <person name="Belfiori B."/>
            <person name="Cichocki N."/>
            <person name="Clum A."/>
            <person name="Dockter R.B."/>
            <person name="Fauchery L."/>
            <person name="Guy J."/>
            <person name="Iotti M."/>
            <person name="Le Tacon F."/>
            <person name="Lindquist E.A."/>
            <person name="Lipzen A."/>
            <person name="Malagnac F."/>
            <person name="Mello A."/>
            <person name="Molinier V."/>
            <person name="Miyauchi S."/>
            <person name="Poulain J."/>
            <person name="Riccioni C."/>
            <person name="Rubini A."/>
            <person name="Sitrit Y."/>
            <person name="Splivallo R."/>
            <person name="Traeger S."/>
            <person name="Wang M."/>
            <person name="Zifcakova L."/>
            <person name="Wipf D."/>
            <person name="Zambonelli A."/>
            <person name="Paolocci F."/>
            <person name="Nowrousian M."/>
            <person name="Ottonello S."/>
            <person name="Baldrian P."/>
            <person name="Spatafora J.W."/>
            <person name="Henrissat B."/>
            <person name="Nagy L.G."/>
            <person name="Aury J.M."/>
            <person name="Wincker P."/>
            <person name="Grigoriev I.V."/>
            <person name="Bonfante P."/>
            <person name="Martin F.M."/>
        </authorList>
    </citation>
    <scope>NUCLEOTIDE SEQUENCE [LARGE SCALE GENOMIC DNA]</scope>
    <source>
        <strain evidence="2 3">120613-1</strain>
    </source>
</reference>
<protein>
    <submittedName>
        <fullName evidence="2">Uncharacterized protein</fullName>
    </submittedName>
</protein>
<accession>A0A3N4IW47</accession>
<dbReference type="AlphaFoldDB" id="A0A3N4IW47"/>
<dbReference type="OrthoDB" id="5415394at2759"/>
<name>A0A3N4IW47_9PEZI</name>
<sequence length="308" mass="34154">MNSGSSPSRNRAVKQPEDECHATVIEGLLSTSENPGAVNHATYSILFGLYRRALEARSIIERTVSLIPHLEAQCEEYLTQEMHYVSDAYSSAITNENPAGAQKQIEEAIARIEVFYKDLVNRWPALRSGRRRAISEPSHLPVFFVAPNSAGRVGESSTMAARRKQEQQQNTSPRFQSGPRRPVIFVAASSSTQSGECSAMVAHLEQEQQQGRLSAVQPEEPENNPAEHGMIHPEEPAAFTSTPPVRRATFGDTTVLAHPSTSSGFRRPLAFRSVVGALRRSLGETRLEKVKELWRRARDHLKKKDSSS</sequence>
<feature type="region of interest" description="Disordered" evidence="1">
    <location>
        <begin position="154"/>
        <end position="178"/>
    </location>
</feature>
<dbReference type="STRING" id="1336337.A0A3N4IW47"/>
<evidence type="ECO:0000256" key="1">
    <source>
        <dbReference type="SAM" id="MobiDB-lite"/>
    </source>
</evidence>
<evidence type="ECO:0000313" key="2">
    <source>
        <dbReference type="EMBL" id="RPA90106.1"/>
    </source>
</evidence>
<evidence type="ECO:0000313" key="3">
    <source>
        <dbReference type="Proteomes" id="UP000276215"/>
    </source>
</evidence>
<organism evidence="2 3">
    <name type="scientific">Choiromyces venosus 120613-1</name>
    <dbReference type="NCBI Taxonomy" id="1336337"/>
    <lineage>
        <taxon>Eukaryota</taxon>
        <taxon>Fungi</taxon>
        <taxon>Dikarya</taxon>
        <taxon>Ascomycota</taxon>
        <taxon>Pezizomycotina</taxon>
        <taxon>Pezizomycetes</taxon>
        <taxon>Pezizales</taxon>
        <taxon>Tuberaceae</taxon>
        <taxon>Choiromyces</taxon>
    </lineage>
</organism>